<keyword evidence="1" id="KW-0175">Coiled coil</keyword>
<dbReference type="GO" id="GO:1903358">
    <property type="term" value="P:regulation of Golgi organization"/>
    <property type="evidence" value="ECO:0007669"/>
    <property type="project" value="TreeGrafter"/>
</dbReference>
<organism evidence="3 4">
    <name type="scientific">Marmota monax</name>
    <name type="common">Woodchuck</name>
    <dbReference type="NCBI Taxonomy" id="9995"/>
    <lineage>
        <taxon>Eukaryota</taxon>
        <taxon>Metazoa</taxon>
        <taxon>Chordata</taxon>
        <taxon>Craniata</taxon>
        <taxon>Vertebrata</taxon>
        <taxon>Euteleostomi</taxon>
        <taxon>Mammalia</taxon>
        <taxon>Eutheria</taxon>
        <taxon>Euarchontoglires</taxon>
        <taxon>Glires</taxon>
        <taxon>Rodentia</taxon>
        <taxon>Sciuromorpha</taxon>
        <taxon>Sciuridae</taxon>
        <taxon>Xerinae</taxon>
        <taxon>Marmotini</taxon>
        <taxon>Marmota</taxon>
    </lineage>
</organism>
<evidence type="ECO:0000313" key="4">
    <source>
        <dbReference type="Proteomes" id="UP000335636"/>
    </source>
</evidence>
<evidence type="ECO:0000256" key="1">
    <source>
        <dbReference type="SAM" id="Coils"/>
    </source>
</evidence>
<feature type="region of interest" description="Disordered" evidence="2">
    <location>
        <begin position="30"/>
        <end position="51"/>
    </location>
</feature>
<dbReference type="GO" id="GO:0090063">
    <property type="term" value="P:positive regulation of microtubule nucleation"/>
    <property type="evidence" value="ECO:0007669"/>
    <property type="project" value="TreeGrafter"/>
</dbReference>
<dbReference type="GO" id="GO:0005794">
    <property type="term" value="C:Golgi apparatus"/>
    <property type="evidence" value="ECO:0007669"/>
    <property type="project" value="TreeGrafter"/>
</dbReference>
<comment type="caution">
    <text evidence="3">The sequence shown here is derived from an EMBL/GenBank/DDBJ whole genome shotgun (WGS) entry which is preliminary data.</text>
</comment>
<dbReference type="GO" id="GO:0060090">
    <property type="term" value="F:molecular adaptor activity"/>
    <property type="evidence" value="ECO:0007669"/>
    <property type="project" value="TreeGrafter"/>
</dbReference>
<proteinExistence type="predicted"/>
<protein>
    <submittedName>
        <fullName evidence="3">Uncharacterized protein</fullName>
    </submittedName>
</protein>
<dbReference type="Proteomes" id="UP000335636">
    <property type="component" value="Unassembled WGS sequence"/>
</dbReference>
<dbReference type="GO" id="GO:0007098">
    <property type="term" value="P:centrosome cycle"/>
    <property type="evidence" value="ECO:0007669"/>
    <property type="project" value="TreeGrafter"/>
</dbReference>
<accession>A0A5E4CM13</accession>
<name>A0A5E4CM13_MARMO</name>
<dbReference type="PANTHER" id="PTHR46501">
    <property type="entry name" value="MYOMEGALIN"/>
    <property type="match status" value="1"/>
</dbReference>
<dbReference type="GO" id="GO:0005813">
    <property type="term" value="C:centrosome"/>
    <property type="evidence" value="ECO:0007669"/>
    <property type="project" value="TreeGrafter"/>
</dbReference>
<feature type="coiled-coil region" evidence="1">
    <location>
        <begin position="164"/>
        <end position="198"/>
    </location>
</feature>
<evidence type="ECO:0000256" key="2">
    <source>
        <dbReference type="SAM" id="MobiDB-lite"/>
    </source>
</evidence>
<gene>
    <name evidence="3" type="ORF">MONAX_5E013584</name>
</gene>
<sequence length="206" mass="23453">IQKFEYKSKEKEYIDANPLATWVPKAAKIPHKELDSDDPPGMKNSLKLEGDTKDGSFTNKHVRHIIGHIDDYTALREQIGEGKQLVEKIQSLLRPTCNFPGLEAQSSEAPGSKCFHELRSSTCALQHILDESALLLTMFWRAALPTFHDLGLPGKVDESMERELLDLRAQVSKQEKLLESAAERLKTAKQQKENMEQFIVRQRRCL</sequence>
<dbReference type="EMBL" id="CABDUW010001502">
    <property type="protein sequence ID" value="VTJ82149.1"/>
    <property type="molecule type" value="Genomic_DNA"/>
</dbReference>
<evidence type="ECO:0000313" key="3">
    <source>
        <dbReference type="EMBL" id="VTJ82149.1"/>
    </source>
</evidence>
<dbReference type="PANTHER" id="PTHR46501:SF2">
    <property type="entry name" value="MYOMEGALIN"/>
    <property type="match status" value="1"/>
</dbReference>
<feature type="non-terminal residue" evidence="3">
    <location>
        <position position="1"/>
    </location>
</feature>
<keyword evidence="4" id="KW-1185">Reference proteome</keyword>
<reference evidence="3" key="1">
    <citation type="submission" date="2019-04" db="EMBL/GenBank/DDBJ databases">
        <authorList>
            <person name="Alioto T."/>
            <person name="Alioto T."/>
        </authorList>
    </citation>
    <scope>NUCLEOTIDE SEQUENCE [LARGE SCALE GENOMIC DNA]</scope>
</reference>
<dbReference type="InterPro" id="IPR052593">
    <property type="entry name" value="MT-associated_AKAP9-binding"/>
</dbReference>
<dbReference type="AlphaFoldDB" id="A0A5E4CM13"/>